<gene>
    <name evidence="1" type="ORF">TTRE_0000390101</name>
</gene>
<dbReference type="AlphaFoldDB" id="A0A077Z7P6"/>
<evidence type="ECO:0000313" key="1">
    <source>
        <dbReference type="EMBL" id="CDW55628.1"/>
    </source>
</evidence>
<dbReference type="EMBL" id="HG805968">
    <property type="protein sequence ID" value="CDW55628.1"/>
    <property type="molecule type" value="Genomic_DNA"/>
</dbReference>
<accession>A0A077Z7P6</accession>
<reference evidence="1" key="1">
    <citation type="submission" date="2014-01" db="EMBL/GenBank/DDBJ databases">
        <authorList>
            <person name="Aslett M."/>
        </authorList>
    </citation>
    <scope>NUCLEOTIDE SEQUENCE</scope>
</reference>
<protein>
    <submittedName>
        <fullName evidence="1">Uncharacterized protein</fullName>
    </submittedName>
</protein>
<name>A0A077Z7P6_TRITR</name>
<keyword evidence="2" id="KW-1185">Reference proteome</keyword>
<proteinExistence type="predicted"/>
<organism evidence="1 2">
    <name type="scientific">Trichuris trichiura</name>
    <name type="common">Whipworm</name>
    <name type="synonym">Trichocephalus trichiurus</name>
    <dbReference type="NCBI Taxonomy" id="36087"/>
    <lineage>
        <taxon>Eukaryota</taxon>
        <taxon>Metazoa</taxon>
        <taxon>Ecdysozoa</taxon>
        <taxon>Nematoda</taxon>
        <taxon>Enoplea</taxon>
        <taxon>Dorylaimia</taxon>
        <taxon>Trichinellida</taxon>
        <taxon>Trichuridae</taxon>
        <taxon>Trichuris</taxon>
    </lineage>
</organism>
<dbReference type="Proteomes" id="UP000030665">
    <property type="component" value="Unassembled WGS sequence"/>
</dbReference>
<sequence length="89" mass="9748">MQIYVECIALSGRKSFDLNGAVQVGPIGNDNLRAWWWSRNVQSNNGPLETNIQDGRRRVVEPEADDSFTGFLASLCLAAAPQAENRSGP</sequence>
<reference evidence="1" key="2">
    <citation type="submission" date="2014-03" db="EMBL/GenBank/DDBJ databases">
        <title>The whipworm genome and dual-species transcriptomics of an intimate host-pathogen interaction.</title>
        <authorList>
            <person name="Foth B.J."/>
            <person name="Tsai I.J."/>
            <person name="Reid A.J."/>
            <person name="Bancroft A.J."/>
            <person name="Nichol S."/>
            <person name="Tracey A."/>
            <person name="Holroyd N."/>
            <person name="Cotton J.A."/>
            <person name="Stanley E.J."/>
            <person name="Zarowiecki M."/>
            <person name="Liu J.Z."/>
            <person name="Huckvale T."/>
            <person name="Cooper P.J."/>
            <person name="Grencis R.K."/>
            <person name="Berriman M."/>
        </authorList>
    </citation>
    <scope>NUCLEOTIDE SEQUENCE [LARGE SCALE GENOMIC DNA]</scope>
</reference>
<evidence type="ECO:0000313" key="2">
    <source>
        <dbReference type="Proteomes" id="UP000030665"/>
    </source>
</evidence>